<name>A0A6M0SI22_9CYAN</name>
<dbReference type="PANTHER" id="PTHR43214">
    <property type="entry name" value="TWO-COMPONENT RESPONSE REGULATOR"/>
    <property type="match status" value="1"/>
</dbReference>
<organism evidence="6 7">
    <name type="scientific">Adonisia turfae CCMR0082</name>
    <dbReference type="NCBI Taxonomy" id="2304604"/>
    <lineage>
        <taxon>Bacteria</taxon>
        <taxon>Bacillati</taxon>
        <taxon>Cyanobacteriota</taxon>
        <taxon>Adonisia</taxon>
        <taxon>Adonisia turfae</taxon>
    </lineage>
</organism>
<accession>A0A6M0SI22</accession>
<comment type="caution">
    <text evidence="6">The sequence shown here is derived from an EMBL/GenBank/DDBJ whole genome shotgun (WGS) entry which is preliminary data.</text>
</comment>
<dbReference type="Pfam" id="PF00072">
    <property type="entry name" value="Response_reg"/>
    <property type="match status" value="1"/>
</dbReference>
<dbReference type="PROSITE" id="PS50043">
    <property type="entry name" value="HTH_LUXR_2"/>
    <property type="match status" value="1"/>
</dbReference>
<proteinExistence type="predicted"/>
<feature type="domain" description="HTH luxR-type" evidence="4">
    <location>
        <begin position="150"/>
        <end position="215"/>
    </location>
</feature>
<dbReference type="InterPro" id="IPR016032">
    <property type="entry name" value="Sig_transdc_resp-reg_C-effctor"/>
</dbReference>
<dbReference type="Gene3D" id="3.40.50.2300">
    <property type="match status" value="1"/>
</dbReference>
<dbReference type="SMART" id="SM00421">
    <property type="entry name" value="HTH_LUXR"/>
    <property type="match status" value="1"/>
</dbReference>
<evidence type="ECO:0000313" key="6">
    <source>
        <dbReference type="EMBL" id="NEZ68220.1"/>
    </source>
</evidence>
<dbReference type="InterPro" id="IPR011006">
    <property type="entry name" value="CheY-like_superfamily"/>
</dbReference>
<evidence type="ECO:0000256" key="1">
    <source>
        <dbReference type="ARBA" id="ARBA00022553"/>
    </source>
</evidence>
<dbReference type="PANTHER" id="PTHR43214:SF43">
    <property type="entry name" value="TWO-COMPONENT RESPONSE REGULATOR"/>
    <property type="match status" value="1"/>
</dbReference>
<dbReference type="SUPFAM" id="SSF46894">
    <property type="entry name" value="C-terminal effector domain of the bipartite response regulators"/>
    <property type="match status" value="1"/>
</dbReference>
<dbReference type="InterPro" id="IPR039420">
    <property type="entry name" value="WalR-like"/>
</dbReference>
<dbReference type="InterPro" id="IPR001789">
    <property type="entry name" value="Sig_transdc_resp-reg_receiver"/>
</dbReference>
<dbReference type="GO" id="GO:0003677">
    <property type="term" value="F:DNA binding"/>
    <property type="evidence" value="ECO:0007669"/>
    <property type="project" value="UniProtKB-KW"/>
</dbReference>
<dbReference type="InterPro" id="IPR000792">
    <property type="entry name" value="Tscrpt_reg_LuxR_C"/>
</dbReference>
<dbReference type="GO" id="GO:0006355">
    <property type="term" value="P:regulation of DNA-templated transcription"/>
    <property type="evidence" value="ECO:0007669"/>
    <property type="project" value="InterPro"/>
</dbReference>
<dbReference type="RefSeq" id="WP_163671464.1">
    <property type="nucleotide sequence ID" value="NZ_QZCE01000002.1"/>
</dbReference>
<dbReference type="Proteomes" id="UP000473574">
    <property type="component" value="Unassembled WGS sequence"/>
</dbReference>
<gene>
    <name evidence="6" type="ORF">D0962_36760</name>
</gene>
<keyword evidence="1 3" id="KW-0597">Phosphoprotein</keyword>
<dbReference type="InterPro" id="IPR058245">
    <property type="entry name" value="NreC/VraR/RcsB-like_REC"/>
</dbReference>
<dbReference type="CDD" id="cd06170">
    <property type="entry name" value="LuxR_C_like"/>
    <property type="match status" value="1"/>
</dbReference>
<reference evidence="6 7" key="1">
    <citation type="journal article" date="2020" name="Microb. Ecol.">
        <title>Ecogenomics of the Marine Benthic Filamentous Cyanobacterium Adonisia.</title>
        <authorList>
            <person name="Walter J.M."/>
            <person name="Coutinho F.H."/>
            <person name="Leomil L."/>
            <person name="Hargreaves P.I."/>
            <person name="Campeao M.E."/>
            <person name="Vieira V.V."/>
            <person name="Silva B.S."/>
            <person name="Fistarol G.O."/>
            <person name="Salomon P.S."/>
            <person name="Sawabe T."/>
            <person name="Mino S."/>
            <person name="Hosokawa M."/>
            <person name="Miyashita H."/>
            <person name="Maruyama F."/>
            <person name="van Verk M.C."/>
            <person name="Dutilh B.E."/>
            <person name="Thompson C.C."/>
            <person name="Thompson F.L."/>
        </authorList>
    </citation>
    <scope>NUCLEOTIDE SEQUENCE [LARGE SCALE GENOMIC DNA]</scope>
    <source>
        <strain evidence="6 7">CCMR0082</strain>
    </source>
</reference>
<dbReference type="SMART" id="SM00448">
    <property type="entry name" value="REC"/>
    <property type="match status" value="1"/>
</dbReference>
<feature type="domain" description="Response regulatory" evidence="5">
    <location>
        <begin position="3"/>
        <end position="119"/>
    </location>
</feature>
<dbReference type="EMBL" id="QZCE01000002">
    <property type="protein sequence ID" value="NEZ68220.1"/>
    <property type="molecule type" value="Genomic_DNA"/>
</dbReference>
<protein>
    <submittedName>
        <fullName evidence="6">DNA-binding response regulator</fullName>
    </submittedName>
</protein>
<dbReference type="PROSITE" id="PS50110">
    <property type="entry name" value="RESPONSE_REGULATORY"/>
    <property type="match status" value="1"/>
</dbReference>
<evidence type="ECO:0000259" key="4">
    <source>
        <dbReference type="PROSITE" id="PS50043"/>
    </source>
</evidence>
<feature type="modified residue" description="4-aspartylphosphate" evidence="3">
    <location>
        <position position="54"/>
    </location>
</feature>
<dbReference type="AlphaFoldDB" id="A0A6M0SI22"/>
<evidence type="ECO:0000256" key="2">
    <source>
        <dbReference type="ARBA" id="ARBA00023125"/>
    </source>
</evidence>
<evidence type="ECO:0000259" key="5">
    <source>
        <dbReference type="PROSITE" id="PS50110"/>
    </source>
</evidence>
<dbReference type="Pfam" id="PF00196">
    <property type="entry name" value="GerE"/>
    <property type="match status" value="1"/>
</dbReference>
<keyword evidence="2 6" id="KW-0238">DNA-binding</keyword>
<dbReference type="SUPFAM" id="SSF52172">
    <property type="entry name" value="CheY-like"/>
    <property type="match status" value="1"/>
</dbReference>
<evidence type="ECO:0000256" key="3">
    <source>
        <dbReference type="PROSITE-ProRule" id="PRU00169"/>
    </source>
</evidence>
<sequence length="228" mass="25808">MINLLLVDDQTNYRQGLAELLSLESDLTVVGQAENGKVAISLTQQYQPDVILMDVRMPLCNGVEATRIIHQRYPWIRILVLSTFDEDEYIWQSLQYGALGYLLKSTPANQLADAVRVLAQGYSQLGPTIAPKVFAQLNPSITLRPEQSNEHQFKHSLSEREQEIAKLLGEGKTNKDIAQTLHLSHGTVRNHISRMLSQLEFRDRTQIALWAQKHLQINDGAKTLPQEN</sequence>
<dbReference type="CDD" id="cd17535">
    <property type="entry name" value="REC_NarL-like"/>
    <property type="match status" value="1"/>
</dbReference>
<dbReference type="GO" id="GO:0000160">
    <property type="term" value="P:phosphorelay signal transduction system"/>
    <property type="evidence" value="ECO:0007669"/>
    <property type="project" value="InterPro"/>
</dbReference>
<dbReference type="PRINTS" id="PR00038">
    <property type="entry name" value="HTHLUXR"/>
</dbReference>
<evidence type="ECO:0000313" key="7">
    <source>
        <dbReference type="Proteomes" id="UP000473574"/>
    </source>
</evidence>